<feature type="region of interest" description="Disordered" evidence="1">
    <location>
        <begin position="142"/>
        <end position="162"/>
    </location>
</feature>
<protein>
    <submittedName>
        <fullName evidence="2">Uncharacterized protein</fullName>
    </submittedName>
</protein>
<gene>
    <name evidence="2" type="ORF">QTG54_000497</name>
</gene>
<proteinExistence type="predicted"/>
<evidence type="ECO:0000256" key="1">
    <source>
        <dbReference type="SAM" id="MobiDB-lite"/>
    </source>
</evidence>
<evidence type="ECO:0000313" key="2">
    <source>
        <dbReference type="EMBL" id="KAK1748558.1"/>
    </source>
</evidence>
<accession>A0AAD9DKC9</accession>
<reference evidence="2" key="1">
    <citation type="submission" date="2023-06" db="EMBL/GenBank/DDBJ databases">
        <title>Survivors Of The Sea: Transcriptome response of Skeletonema marinoi to long-term dormancy.</title>
        <authorList>
            <person name="Pinder M.I.M."/>
            <person name="Kourtchenko O."/>
            <person name="Robertson E.K."/>
            <person name="Larsson T."/>
            <person name="Maumus F."/>
            <person name="Osuna-Cruz C.M."/>
            <person name="Vancaester E."/>
            <person name="Stenow R."/>
            <person name="Vandepoele K."/>
            <person name="Ploug H."/>
            <person name="Bruchert V."/>
            <person name="Godhe A."/>
            <person name="Topel M."/>
        </authorList>
    </citation>
    <scope>NUCLEOTIDE SEQUENCE</scope>
    <source>
        <strain evidence="2">R05AC</strain>
    </source>
</reference>
<dbReference type="AlphaFoldDB" id="A0AAD9DKC9"/>
<keyword evidence="3" id="KW-1185">Reference proteome</keyword>
<sequence length="235" mass="26966">MVPVDVIFLDIDGVLLPFGSAKKSSQDEDYKCDDCIFPKSTMNALTKLLQKVGDISLKIKDGNNKQQTIKGNPVLVLSSTWRAQQEFINDILNSFKGYVAFVQQQEVQQIWKPHLDAFFDLVDPCYHATRHDEIFSWIRDNERGKNNHNNNSSNKKRKRRTPQELECSSLVVDFQVRSWIALDDEDLVNVEEDRVEKKAIPHAVKTESSVGLTLQDVQLGVKLLEDQMHAFYQLT</sequence>
<dbReference type="Proteomes" id="UP001224775">
    <property type="component" value="Unassembled WGS sequence"/>
</dbReference>
<name>A0AAD9DKC9_9STRA</name>
<evidence type="ECO:0000313" key="3">
    <source>
        <dbReference type="Proteomes" id="UP001224775"/>
    </source>
</evidence>
<organism evidence="2 3">
    <name type="scientific">Skeletonema marinoi</name>
    <dbReference type="NCBI Taxonomy" id="267567"/>
    <lineage>
        <taxon>Eukaryota</taxon>
        <taxon>Sar</taxon>
        <taxon>Stramenopiles</taxon>
        <taxon>Ochrophyta</taxon>
        <taxon>Bacillariophyta</taxon>
        <taxon>Coscinodiscophyceae</taxon>
        <taxon>Thalassiosirophycidae</taxon>
        <taxon>Thalassiosirales</taxon>
        <taxon>Skeletonemataceae</taxon>
        <taxon>Skeletonema</taxon>
        <taxon>Skeletonema marinoi-dohrnii complex</taxon>
    </lineage>
</organism>
<dbReference type="EMBL" id="JATAAI010000001">
    <property type="protein sequence ID" value="KAK1748558.1"/>
    <property type="molecule type" value="Genomic_DNA"/>
</dbReference>
<dbReference type="Pfam" id="PF18143">
    <property type="entry name" value="HAD_SAK_2"/>
    <property type="match status" value="1"/>
</dbReference>
<comment type="caution">
    <text evidence="2">The sequence shown here is derived from an EMBL/GenBank/DDBJ whole genome shotgun (WGS) entry which is preliminary data.</text>
</comment>